<accession>A0A251WXD1</accession>
<keyword evidence="3 7" id="KW-0812">Transmembrane</keyword>
<keyword evidence="10" id="KW-1185">Reference proteome</keyword>
<keyword evidence="6" id="KW-0813">Transport</keyword>
<keyword evidence="4 7" id="KW-1133">Transmembrane helix</keyword>
<dbReference type="OrthoDB" id="4045at2"/>
<gene>
    <name evidence="9" type="ORF">BVC71_12405</name>
</gene>
<evidence type="ECO:0000259" key="8">
    <source>
        <dbReference type="Pfam" id="PF01618"/>
    </source>
</evidence>
<keyword evidence="6" id="KW-0653">Protein transport</keyword>
<dbReference type="GO" id="GO:0005886">
    <property type="term" value="C:plasma membrane"/>
    <property type="evidence" value="ECO:0007669"/>
    <property type="project" value="UniProtKB-SubCell"/>
</dbReference>
<feature type="transmembrane region" description="Helical" evidence="7">
    <location>
        <begin position="18"/>
        <end position="37"/>
    </location>
</feature>
<feature type="domain" description="MotA/TolQ/ExbB proton channel" evidence="8">
    <location>
        <begin position="76"/>
        <end position="198"/>
    </location>
</feature>
<comment type="caution">
    <text evidence="9">The sequence shown here is derived from an EMBL/GenBank/DDBJ whole genome shotgun (WGS) entry which is preliminary data.</text>
</comment>
<evidence type="ECO:0000256" key="2">
    <source>
        <dbReference type="ARBA" id="ARBA00022475"/>
    </source>
</evidence>
<keyword evidence="9" id="KW-0966">Cell projection</keyword>
<sequence length="213" mass="22806">MANISDVLSRLLEAGPSIWALTALSVAMVTIILWKVAQLVSLGAWSGSRITSQSLADMEAGKVDQALATLATRSTLRARIIHYAMQTRLSAELPETAAREETERFAVSYLERTRSGLRPLELIATIAPLLGLLGTVVGMIDAFQALQQAGSSADPSDLAGGIWEALLTTAFGMGIAIPASIFLTWFEGISDRIRHEIEDGATRVFVYASKSGN</sequence>
<dbReference type="InterPro" id="IPR002898">
    <property type="entry name" value="MotA_ExbB_proton_chnl"/>
</dbReference>
<dbReference type="GO" id="GO:0017038">
    <property type="term" value="P:protein import"/>
    <property type="evidence" value="ECO:0007669"/>
    <property type="project" value="TreeGrafter"/>
</dbReference>
<evidence type="ECO:0000313" key="10">
    <source>
        <dbReference type="Proteomes" id="UP000194664"/>
    </source>
</evidence>
<evidence type="ECO:0000256" key="6">
    <source>
        <dbReference type="RuleBase" id="RU004057"/>
    </source>
</evidence>
<dbReference type="RefSeq" id="WP_086451990.1">
    <property type="nucleotide sequence ID" value="NZ_MSPP01000004.1"/>
</dbReference>
<keyword evidence="2" id="KW-1003">Cell membrane</keyword>
<dbReference type="AlphaFoldDB" id="A0A251WXD1"/>
<evidence type="ECO:0000313" key="9">
    <source>
        <dbReference type="EMBL" id="OUD08724.1"/>
    </source>
</evidence>
<dbReference type="Pfam" id="PF01618">
    <property type="entry name" value="MotA_ExbB"/>
    <property type="match status" value="1"/>
</dbReference>
<organism evidence="9 10">
    <name type="scientific">Marivivens niveibacter</name>
    <dbReference type="NCBI Taxonomy" id="1930667"/>
    <lineage>
        <taxon>Bacteria</taxon>
        <taxon>Pseudomonadati</taxon>
        <taxon>Pseudomonadota</taxon>
        <taxon>Alphaproteobacteria</taxon>
        <taxon>Rhodobacterales</taxon>
        <taxon>Paracoccaceae</taxon>
        <taxon>Marivivens group</taxon>
        <taxon>Marivivens</taxon>
    </lineage>
</organism>
<evidence type="ECO:0000256" key="3">
    <source>
        <dbReference type="ARBA" id="ARBA00022692"/>
    </source>
</evidence>
<keyword evidence="5 7" id="KW-0472">Membrane</keyword>
<evidence type="ECO:0000256" key="5">
    <source>
        <dbReference type="ARBA" id="ARBA00023136"/>
    </source>
</evidence>
<evidence type="ECO:0000256" key="7">
    <source>
        <dbReference type="SAM" id="Phobius"/>
    </source>
</evidence>
<keyword evidence="9" id="KW-0969">Cilium</keyword>
<proteinExistence type="inferred from homology"/>
<feature type="transmembrane region" description="Helical" evidence="7">
    <location>
        <begin position="122"/>
        <end position="145"/>
    </location>
</feature>
<comment type="subcellular location">
    <subcellularLocation>
        <location evidence="1">Cell membrane</location>
        <topology evidence="1">Multi-pass membrane protein</topology>
    </subcellularLocation>
    <subcellularLocation>
        <location evidence="6">Membrane</location>
        <topology evidence="6">Multi-pass membrane protein</topology>
    </subcellularLocation>
</comment>
<evidence type="ECO:0000256" key="4">
    <source>
        <dbReference type="ARBA" id="ARBA00022989"/>
    </source>
</evidence>
<evidence type="ECO:0000256" key="1">
    <source>
        <dbReference type="ARBA" id="ARBA00004651"/>
    </source>
</evidence>
<dbReference type="Proteomes" id="UP000194664">
    <property type="component" value="Unassembled WGS sequence"/>
</dbReference>
<dbReference type="InterPro" id="IPR050790">
    <property type="entry name" value="ExbB/TolQ_transport"/>
</dbReference>
<dbReference type="EMBL" id="MSPP01000004">
    <property type="protein sequence ID" value="OUD08724.1"/>
    <property type="molecule type" value="Genomic_DNA"/>
</dbReference>
<keyword evidence="9" id="KW-0282">Flagellum</keyword>
<name>A0A251WXD1_9RHOB</name>
<dbReference type="PANTHER" id="PTHR30625:SF11">
    <property type="entry name" value="MOTA_TOLQ_EXBB PROTON CHANNEL DOMAIN-CONTAINING PROTEIN"/>
    <property type="match status" value="1"/>
</dbReference>
<reference evidence="9 10" key="1">
    <citation type="submission" date="2016-12" db="EMBL/GenBank/DDBJ databases">
        <title>The draft genome sequence of HSLHS2.</title>
        <authorList>
            <person name="Hu D."/>
            <person name="Wang L."/>
            <person name="Shao Z."/>
        </authorList>
    </citation>
    <scope>NUCLEOTIDE SEQUENCE [LARGE SCALE GENOMIC DNA]</scope>
    <source>
        <strain evidence="9">MCCC 1A06712</strain>
    </source>
</reference>
<comment type="similarity">
    <text evidence="6">Belongs to the exbB/tolQ family.</text>
</comment>
<dbReference type="PANTHER" id="PTHR30625">
    <property type="entry name" value="PROTEIN TOLQ"/>
    <property type="match status" value="1"/>
</dbReference>
<feature type="transmembrane region" description="Helical" evidence="7">
    <location>
        <begin position="165"/>
        <end position="186"/>
    </location>
</feature>
<protein>
    <submittedName>
        <fullName evidence="9">Flagellar motor protein MotA</fullName>
    </submittedName>
</protein>